<accession>A0ABM7NVN7</accession>
<dbReference type="RefSeq" id="WP_207154742.1">
    <property type="nucleotide sequence ID" value="NZ_AP024484.1"/>
</dbReference>
<name>A0ABM7NVN7_9BACT</name>
<keyword evidence="2" id="KW-0732">Signal</keyword>
<proteinExistence type="predicted"/>
<dbReference type="PROSITE" id="PS51257">
    <property type="entry name" value="PROKAR_LIPOPROTEIN"/>
    <property type="match status" value="1"/>
</dbReference>
<dbReference type="EMBL" id="AP024484">
    <property type="protein sequence ID" value="BCS84575.1"/>
    <property type="molecule type" value="Genomic_DNA"/>
</dbReference>
<sequence length="504" mass="57046">MKKFNIALYIFFISFVGSCFQSCDSFLDVNENPNKPMDKDMTLAYRLPSALYNTAYQESVQLNQLGCFWGGYWGLNAESKTQYANIQQYNGADIMSERNGIPIWENGYTYANNYYLILNQATEEGSKVYGGIARIMLAWHFMRLADIYGDIPLDQAFNMDTYPHPEYEDGIEVYKKTIDLLTEAINMLKAKRSVAEAKPSSDDIVFNGDVTKWIQFANTIKLRALIRQSEVAGQESYIASEIDKIKVEGSGFLTESALANPGFTTSKPNPYWSNYYRSTDDKETSAHTYIRPTEYVIAQYEALNDPRLAHLYTKTSAGKYQGVIFGYTGNDDQYKMANTSVLKGPKENKSEAGAIFKSATQSLVLLSDFESYFLQAEAAQRGWISDNAASLYQKGIEASCTYMGVSPSEISSYLAQPSIAYDGTIKQIILQKWLAHNSINGIEAWNDFRRLGLPQFPNSADETDSSVRPKRLLYPETETQTNVSQVKKRNITDITKDRVWWDVH</sequence>
<evidence type="ECO:0000256" key="1">
    <source>
        <dbReference type="SAM" id="Coils"/>
    </source>
</evidence>
<evidence type="ECO:0000313" key="4">
    <source>
        <dbReference type="Proteomes" id="UP001319045"/>
    </source>
</evidence>
<dbReference type="SUPFAM" id="SSF48452">
    <property type="entry name" value="TPR-like"/>
    <property type="match status" value="1"/>
</dbReference>
<protein>
    <recommendedName>
        <fullName evidence="5">SusD/RagB family nutrient-binding outer membrane lipoprotein</fullName>
    </recommendedName>
</protein>
<dbReference type="Pfam" id="PF12771">
    <property type="entry name" value="SusD-like_2"/>
    <property type="match status" value="1"/>
</dbReference>
<dbReference type="InterPro" id="IPR011990">
    <property type="entry name" value="TPR-like_helical_dom_sf"/>
</dbReference>
<gene>
    <name evidence="3" type="ORF">prwr041_04680</name>
</gene>
<keyword evidence="1" id="KW-0175">Coiled coil</keyword>
<dbReference type="InterPro" id="IPR041662">
    <property type="entry name" value="SusD-like_2"/>
</dbReference>
<dbReference type="Gene3D" id="1.25.40.390">
    <property type="match status" value="1"/>
</dbReference>
<reference evidence="3 4" key="1">
    <citation type="journal article" date="2022" name="Int. J. Syst. Evol. Microbiol.">
        <title>Prevotella herbatica sp. nov., a plant polysaccharide-decomposing anaerobic bacterium isolated from a methanogenic reactor.</title>
        <authorList>
            <person name="Uek A."/>
            <person name="Tonouchi A."/>
            <person name="Kaku N."/>
            <person name="Ueki K."/>
        </authorList>
    </citation>
    <scope>NUCLEOTIDE SEQUENCE [LARGE SCALE GENOMIC DNA]</scope>
    <source>
        <strain evidence="3 4">WR041</strain>
    </source>
</reference>
<evidence type="ECO:0000313" key="3">
    <source>
        <dbReference type="EMBL" id="BCS84575.1"/>
    </source>
</evidence>
<feature type="chain" id="PRO_5045193476" description="SusD/RagB family nutrient-binding outer membrane lipoprotein" evidence="2">
    <location>
        <begin position="22"/>
        <end position="504"/>
    </location>
</feature>
<evidence type="ECO:0000256" key="2">
    <source>
        <dbReference type="SAM" id="SignalP"/>
    </source>
</evidence>
<keyword evidence="4" id="KW-1185">Reference proteome</keyword>
<organism evidence="3 4">
    <name type="scientific">Prevotella herbatica</name>
    <dbReference type="NCBI Taxonomy" id="2801997"/>
    <lineage>
        <taxon>Bacteria</taxon>
        <taxon>Pseudomonadati</taxon>
        <taxon>Bacteroidota</taxon>
        <taxon>Bacteroidia</taxon>
        <taxon>Bacteroidales</taxon>
        <taxon>Prevotellaceae</taxon>
        <taxon>Prevotella</taxon>
    </lineage>
</organism>
<feature type="coiled-coil region" evidence="1">
    <location>
        <begin position="171"/>
        <end position="198"/>
    </location>
</feature>
<dbReference type="Proteomes" id="UP001319045">
    <property type="component" value="Chromosome"/>
</dbReference>
<feature type="signal peptide" evidence="2">
    <location>
        <begin position="1"/>
        <end position="21"/>
    </location>
</feature>
<evidence type="ECO:0008006" key="5">
    <source>
        <dbReference type="Google" id="ProtNLM"/>
    </source>
</evidence>